<feature type="region of interest" description="Disordered" evidence="1">
    <location>
        <begin position="687"/>
        <end position="707"/>
    </location>
</feature>
<dbReference type="EMBL" id="JAERRJ010000016">
    <property type="protein sequence ID" value="MBL1079360.1"/>
    <property type="molecule type" value="Genomic_DNA"/>
</dbReference>
<feature type="transmembrane region" description="Helical" evidence="2">
    <location>
        <begin position="154"/>
        <end position="171"/>
    </location>
</feature>
<gene>
    <name evidence="4" type="ORF">JK358_33640</name>
</gene>
<feature type="domain" description="TRAP C4-dicarboxylate transport system permease DctM subunit" evidence="3">
    <location>
        <begin position="142"/>
        <end position="597"/>
    </location>
</feature>
<feature type="transmembrane region" description="Helical" evidence="2">
    <location>
        <begin position="658"/>
        <end position="678"/>
    </location>
</feature>
<feature type="transmembrane region" description="Helical" evidence="2">
    <location>
        <begin position="378"/>
        <end position="399"/>
    </location>
</feature>
<feature type="transmembrane region" description="Helical" evidence="2">
    <location>
        <begin position="523"/>
        <end position="540"/>
    </location>
</feature>
<feature type="transmembrane region" description="Helical" evidence="2">
    <location>
        <begin position="583"/>
        <end position="600"/>
    </location>
</feature>
<feature type="transmembrane region" description="Helical" evidence="2">
    <location>
        <begin position="612"/>
        <end position="638"/>
    </location>
</feature>
<evidence type="ECO:0000313" key="4">
    <source>
        <dbReference type="EMBL" id="MBL1079360.1"/>
    </source>
</evidence>
<dbReference type="InterPro" id="IPR010656">
    <property type="entry name" value="DctM"/>
</dbReference>
<keyword evidence="2" id="KW-0472">Membrane</keyword>
<feature type="transmembrane region" description="Helical" evidence="2">
    <location>
        <begin position="211"/>
        <end position="234"/>
    </location>
</feature>
<keyword evidence="2" id="KW-1133">Transmembrane helix</keyword>
<feature type="transmembrane region" description="Helical" evidence="2">
    <location>
        <begin position="322"/>
        <end position="346"/>
    </location>
</feature>
<dbReference type="NCBIfam" id="TIGR02123">
    <property type="entry name" value="TRAP_fused"/>
    <property type="match status" value="1"/>
</dbReference>
<feature type="transmembrane region" description="Helical" evidence="2">
    <location>
        <begin position="291"/>
        <end position="316"/>
    </location>
</feature>
<evidence type="ECO:0000313" key="5">
    <source>
        <dbReference type="Proteomes" id="UP000602198"/>
    </source>
</evidence>
<evidence type="ECO:0000256" key="1">
    <source>
        <dbReference type="SAM" id="MobiDB-lite"/>
    </source>
</evidence>
<sequence>MTTGAQQLLPTPAELGVDDEERPARRLSGRTEKFVALCAFADAILVLWQVFRPLPQGSQYYLVIFLAVTLPLIFLSYRSGWKFLDRVDGPAPVDWALAALALVVCLYPVLPVRIGGAGGGYDAFLDRQGLLEPADVVMGAILLLLILEACRRTTGWVLPLVCALFLAYGYYGGLLPQHWSIAHLGLDFSQIVDALYNSGSGFYGTPLDVTASYIVLFTIYGAVLEFSGAARFFVDLSVAVFRRSPSAAGRTAVTSGFLLGTVSGSGTATAVSTGAVTWPILKRAGYRPEQAGGMLAAAGVGAILSPPTLGVAAFIVAEYLEVSYLTVLAWATIPTLLYYLGILLSVEIDARRFHSAAAAAESPADTEALGEVVPAWKLLLRFGYHFLSLIVIVVLMVLGMSAPRAVVYATALAFLLAVADRAVRQRNSPGTPSNRVREFLVEGFTALSSGIRSALPVVAVCAAAGTITSMTTKTGLGAEVASLLVKVGEAVSDNPTVVLVCTIVLAAVALSLLGLAIPVTASFVIGWAIIGPALLGLGVAKPAAAMFVFYFSVLSEVTPPTALAAVGAAAVTGAKPVPTMWQTLRYALPAFLVPVVFVLTDSGERLLARGPFLEILTTTAIVAVGVTALAMATGGWIFGVGQAGPAARVLAGLAGAALLYPSPITVGAGAALLLAAAITTRLTRRADTDPRAAQDVHRHGSPVDKEV</sequence>
<feature type="transmembrane region" description="Helical" evidence="2">
    <location>
        <begin position="57"/>
        <end position="77"/>
    </location>
</feature>
<comment type="caution">
    <text evidence="4">The sequence shown here is derived from an EMBL/GenBank/DDBJ whole genome shotgun (WGS) entry which is preliminary data.</text>
</comment>
<dbReference type="PANTHER" id="PTHR43849">
    <property type="entry name" value="BLL3936 PROTEIN"/>
    <property type="match status" value="1"/>
</dbReference>
<protein>
    <submittedName>
        <fullName evidence="4">TRAP transporter fused permease subunit</fullName>
    </submittedName>
</protein>
<feature type="transmembrane region" description="Helical" evidence="2">
    <location>
        <begin position="89"/>
        <end position="110"/>
    </location>
</feature>
<dbReference type="InterPro" id="IPR011853">
    <property type="entry name" value="TRAP_DctM-Dct_fused"/>
</dbReference>
<feature type="transmembrane region" description="Helical" evidence="2">
    <location>
        <begin position="496"/>
        <end position="517"/>
    </location>
</feature>
<reference evidence="4 5" key="1">
    <citation type="submission" date="2021-01" db="EMBL/GenBank/DDBJ databases">
        <title>WGS of actinomycetes isolated from Thailand.</title>
        <authorList>
            <person name="Thawai C."/>
        </authorList>
    </citation>
    <scope>NUCLEOTIDE SEQUENCE [LARGE SCALE GENOMIC DNA]</scope>
    <source>
        <strain evidence="4 5">LPG 2</strain>
    </source>
</reference>
<keyword evidence="5" id="KW-1185">Reference proteome</keyword>
<accession>A0ABS1MH20</accession>
<feature type="transmembrane region" description="Helical" evidence="2">
    <location>
        <begin position="130"/>
        <end position="147"/>
    </location>
</feature>
<feature type="transmembrane region" description="Helical" evidence="2">
    <location>
        <begin position="34"/>
        <end position="51"/>
    </location>
</feature>
<dbReference type="Pfam" id="PF06808">
    <property type="entry name" value="DctM"/>
    <property type="match status" value="1"/>
</dbReference>
<dbReference type="Proteomes" id="UP000602198">
    <property type="component" value="Unassembled WGS sequence"/>
</dbReference>
<dbReference type="PANTHER" id="PTHR43849:SF2">
    <property type="entry name" value="BLL3936 PROTEIN"/>
    <property type="match status" value="1"/>
</dbReference>
<evidence type="ECO:0000259" key="3">
    <source>
        <dbReference type="Pfam" id="PF06808"/>
    </source>
</evidence>
<keyword evidence="2" id="KW-0812">Transmembrane</keyword>
<dbReference type="RefSeq" id="WP_201955626.1">
    <property type="nucleotide sequence ID" value="NZ_JAERRJ010000016.1"/>
</dbReference>
<organism evidence="4 5">
    <name type="scientific">Nocardia acididurans</name>
    <dbReference type="NCBI Taxonomy" id="2802282"/>
    <lineage>
        <taxon>Bacteria</taxon>
        <taxon>Bacillati</taxon>
        <taxon>Actinomycetota</taxon>
        <taxon>Actinomycetes</taxon>
        <taxon>Mycobacteriales</taxon>
        <taxon>Nocardiaceae</taxon>
        <taxon>Nocardia</taxon>
    </lineage>
</organism>
<evidence type="ECO:0000256" key="2">
    <source>
        <dbReference type="SAM" id="Phobius"/>
    </source>
</evidence>
<name>A0ABS1MH20_9NOCA</name>
<proteinExistence type="predicted"/>
<feature type="transmembrane region" description="Helical" evidence="2">
    <location>
        <begin position="547"/>
        <end position="571"/>
    </location>
</feature>